<dbReference type="Gene3D" id="3.40.50.1000">
    <property type="entry name" value="HAD superfamily/HAD-like"/>
    <property type="match status" value="1"/>
</dbReference>
<dbReference type="SUPFAM" id="SSF56784">
    <property type="entry name" value="HAD-like"/>
    <property type="match status" value="1"/>
</dbReference>
<dbReference type="InterPro" id="IPR023214">
    <property type="entry name" value="HAD_sf"/>
</dbReference>
<gene>
    <name evidence="1" type="ORF">Mal52_34020</name>
</gene>
<dbReference type="EMBL" id="CP036276">
    <property type="protein sequence ID" value="QDU44916.1"/>
    <property type="molecule type" value="Genomic_DNA"/>
</dbReference>
<dbReference type="PANTHER" id="PTHR46191">
    <property type="match status" value="1"/>
</dbReference>
<evidence type="ECO:0008006" key="3">
    <source>
        <dbReference type="Google" id="ProtNLM"/>
    </source>
</evidence>
<dbReference type="Proteomes" id="UP000319383">
    <property type="component" value="Chromosome"/>
</dbReference>
<dbReference type="KEGG" id="sdyn:Mal52_34020"/>
<evidence type="ECO:0000313" key="1">
    <source>
        <dbReference type="EMBL" id="QDU44916.1"/>
    </source>
</evidence>
<evidence type="ECO:0000313" key="2">
    <source>
        <dbReference type="Proteomes" id="UP000319383"/>
    </source>
</evidence>
<accession>A0A517ZR01</accession>
<name>A0A517ZR01_9PLAN</name>
<protein>
    <recommendedName>
        <fullName evidence="3">Phosphoglycolate phosphatase</fullName>
    </recommendedName>
</protein>
<dbReference type="PANTHER" id="PTHR46191:SF2">
    <property type="entry name" value="HALOACID DEHALOGENASE-LIKE HYDROLASE DOMAIN-CONTAINING PROTEIN 3"/>
    <property type="match status" value="1"/>
</dbReference>
<dbReference type="Pfam" id="PF13242">
    <property type="entry name" value="Hydrolase_like"/>
    <property type="match status" value="1"/>
</dbReference>
<keyword evidence="2" id="KW-1185">Reference proteome</keyword>
<dbReference type="InterPro" id="IPR036412">
    <property type="entry name" value="HAD-like_sf"/>
</dbReference>
<sequence>MDAMPKSLDEYAEWLANRDLLWPMPPAPVAAKATPYLKPLPNIRGVVWNLYGTLLTISEGQLLHRHPQQLPMQIALDKTIKEFNMWNSMSRKPGAPWEYFLHKYDETVDRFAMGGTKKRGQAPEVNSTEIWRTMIGRLQQKDYQFDASFYGSLDDFCEKVAYFFHSCLQGTAAAPGASQALEAVSESGRTQGLLSDAQSFSYTQMLRALRLQGKLRAPENLFAPNCLALSYRVGFRKPSQVLFDTSVQQFEKLGIPAKNVLYISSRIRDDLGVAKKLGMKTALFAGDKSSLDASAEDLKDSAIKPDRLIVELSQIEKILSIS</sequence>
<proteinExistence type="predicted"/>
<dbReference type="InterPro" id="IPR051828">
    <property type="entry name" value="HAD-like_hydrolase_domain"/>
</dbReference>
<dbReference type="AlphaFoldDB" id="A0A517ZR01"/>
<reference evidence="1 2" key="1">
    <citation type="submission" date="2019-02" db="EMBL/GenBank/DDBJ databases">
        <title>Deep-cultivation of Planctomycetes and their phenomic and genomic characterization uncovers novel biology.</title>
        <authorList>
            <person name="Wiegand S."/>
            <person name="Jogler M."/>
            <person name="Boedeker C."/>
            <person name="Pinto D."/>
            <person name="Vollmers J."/>
            <person name="Rivas-Marin E."/>
            <person name="Kohn T."/>
            <person name="Peeters S.H."/>
            <person name="Heuer A."/>
            <person name="Rast P."/>
            <person name="Oberbeckmann S."/>
            <person name="Bunk B."/>
            <person name="Jeske O."/>
            <person name="Meyerdierks A."/>
            <person name="Storesund J.E."/>
            <person name="Kallscheuer N."/>
            <person name="Luecker S."/>
            <person name="Lage O.M."/>
            <person name="Pohl T."/>
            <person name="Merkel B.J."/>
            <person name="Hornburger P."/>
            <person name="Mueller R.-W."/>
            <person name="Bruemmer F."/>
            <person name="Labrenz M."/>
            <person name="Spormann A.M."/>
            <person name="Op den Camp H."/>
            <person name="Overmann J."/>
            <person name="Amann R."/>
            <person name="Jetten M.S.M."/>
            <person name="Mascher T."/>
            <person name="Medema M.H."/>
            <person name="Devos D.P."/>
            <person name="Kaster A.-K."/>
            <person name="Ovreas L."/>
            <person name="Rohde M."/>
            <person name="Galperin M.Y."/>
            <person name="Jogler C."/>
        </authorList>
    </citation>
    <scope>NUCLEOTIDE SEQUENCE [LARGE SCALE GENOMIC DNA]</scope>
    <source>
        <strain evidence="1 2">Mal52</strain>
    </source>
</reference>
<organism evidence="1 2">
    <name type="scientific">Symmachiella dynata</name>
    <dbReference type="NCBI Taxonomy" id="2527995"/>
    <lineage>
        <taxon>Bacteria</taxon>
        <taxon>Pseudomonadati</taxon>
        <taxon>Planctomycetota</taxon>
        <taxon>Planctomycetia</taxon>
        <taxon>Planctomycetales</taxon>
        <taxon>Planctomycetaceae</taxon>
        <taxon>Symmachiella</taxon>
    </lineage>
</organism>